<name>A0A1U9V2Z0_CUPNE</name>
<dbReference type="InterPro" id="IPR007899">
    <property type="entry name" value="CHAD_dom"/>
</dbReference>
<dbReference type="PANTHER" id="PTHR39339">
    <property type="entry name" value="SLR1444 PROTEIN"/>
    <property type="match status" value="1"/>
</dbReference>
<evidence type="ECO:0000259" key="1">
    <source>
        <dbReference type="PROSITE" id="PS51708"/>
    </source>
</evidence>
<dbReference type="InterPro" id="IPR038186">
    <property type="entry name" value="CHAD_dom_sf"/>
</dbReference>
<dbReference type="SMR" id="A0A1U9V2Z0"/>
<dbReference type="Pfam" id="PF05235">
    <property type="entry name" value="CHAD"/>
    <property type="match status" value="1"/>
</dbReference>
<evidence type="ECO:0000313" key="2">
    <source>
        <dbReference type="EMBL" id="AQV99007.1"/>
    </source>
</evidence>
<dbReference type="SMART" id="SM00880">
    <property type="entry name" value="CHAD"/>
    <property type="match status" value="1"/>
</dbReference>
<organism evidence="2 3">
    <name type="scientific">Cupriavidus necator</name>
    <name type="common">Alcaligenes eutrophus</name>
    <name type="synonym">Ralstonia eutropha</name>
    <dbReference type="NCBI Taxonomy" id="106590"/>
    <lineage>
        <taxon>Bacteria</taxon>
        <taxon>Pseudomonadati</taxon>
        <taxon>Pseudomonadota</taxon>
        <taxon>Betaproteobacteria</taxon>
        <taxon>Burkholderiales</taxon>
        <taxon>Burkholderiaceae</taxon>
        <taxon>Cupriavidus</taxon>
    </lineage>
</organism>
<dbReference type="EMBL" id="CP017758">
    <property type="protein sequence ID" value="AQV99007.1"/>
    <property type="molecule type" value="Genomic_DNA"/>
</dbReference>
<gene>
    <name evidence="2" type="ORF">BJN34_34575</name>
</gene>
<reference evidence="3" key="1">
    <citation type="submission" date="2017-02" db="EMBL/GenBank/DDBJ databases">
        <title>Complete genome sequence of Cupriavidus necator strain NH9, a 3-chlorobenzoate degrader.</title>
        <authorList>
            <person name="Moriuchi R."/>
            <person name="Dohra H."/>
            <person name="Ogawa N."/>
        </authorList>
    </citation>
    <scope>NUCLEOTIDE SEQUENCE [LARGE SCALE GENOMIC DNA]</scope>
    <source>
        <strain evidence="3">NH9</strain>
    </source>
</reference>
<protein>
    <submittedName>
        <fullName evidence="2">Metal-chelation protein CHAD</fullName>
    </submittedName>
</protein>
<dbReference type="PANTHER" id="PTHR39339:SF1">
    <property type="entry name" value="CHAD DOMAIN-CONTAINING PROTEIN"/>
    <property type="match status" value="1"/>
</dbReference>
<dbReference type="AlphaFoldDB" id="A0A1U9V2Z0"/>
<dbReference type="KEGG" id="cuh:BJN34_34575"/>
<dbReference type="Proteomes" id="UP000189627">
    <property type="component" value="Chromosome 2"/>
</dbReference>
<dbReference type="PROSITE" id="PS51708">
    <property type="entry name" value="CHAD"/>
    <property type="match status" value="1"/>
</dbReference>
<proteinExistence type="predicted"/>
<dbReference type="Gene3D" id="1.40.20.10">
    <property type="entry name" value="CHAD domain"/>
    <property type="match status" value="1"/>
</dbReference>
<evidence type="ECO:0000313" key="3">
    <source>
        <dbReference type="Proteomes" id="UP000189627"/>
    </source>
</evidence>
<feature type="domain" description="CHAD" evidence="1">
    <location>
        <begin position="9"/>
        <end position="286"/>
    </location>
</feature>
<sequence length="288" mass="31905">MVSCLSSSELHRGAHALTVLPHLLSSDVATLEHCSSDYLVSSDSEVGHELRVALRRLRALLWAYQALLPEGLANHWRQQLGDIANRIGAPRNWDVIIDTLLRAAVPSSHPSALIFLEALDGIRHNAREESRMVVSSPTHAQLLSAFMAAIDHAAGARPEQSRSVGELARGRVKAASRRLDKLLTRAGDGSLAVLHQTRIQIKRLRYLLEYFSPVLKKADRKRIVGLAQLQGALGALNDVVVGSAYISALPALAEYAPAHELFMQWLKKEKKVRRRKAVRALKELSRQR</sequence>
<accession>A0A1U9V2Z0</accession>
<dbReference type="OrthoDB" id="8925343at2"/>